<evidence type="ECO:0000256" key="2">
    <source>
        <dbReference type="ARBA" id="ARBA00002988"/>
    </source>
</evidence>
<dbReference type="GO" id="GO:0046872">
    <property type="term" value="F:metal ion binding"/>
    <property type="evidence" value="ECO:0007669"/>
    <property type="project" value="UniProtKB-KW"/>
</dbReference>
<dbReference type="Pfam" id="PF01326">
    <property type="entry name" value="PPDK_N"/>
    <property type="match status" value="1"/>
</dbReference>
<keyword evidence="11" id="KW-0067">ATP-binding</keyword>
<organism evidence="16 17">
    <name type="scientific">Candidatus Roizmanbacteria bacterium CG_4_10_14_0_8_um_filter_33_9</name>
    <dbReference type="NCBI Taxonomy" id="1974826"/>
    <lineage>
        <taxon>Bacteria</taxon>
        <taxon>Candidatus Roizmaniibacteriota</taxon>
    </lineage>
</organism>
<dbReference type="InterPro" id="IPR013815">
    <property type="entry name" value="ATP_grasp_subdomain_1"/>
</dbReference>
<comment type="cofactor">
    <cofactor evidence="1">
        <name>Mg(2+)</name>
        <dbReference type="ChEBI" id="CHEBI:18420"/>
    </cofactor>
</comment>
<comment type="similarity">
    <text evidence="4">Belongs to the PEP-utilizing enzyme family.</text>
</comment>
<comment type="catalytic activity">
    <reaction evidence="14">
        <text>pyruvate + ATP + H2O = phosphoenolpyruvate + AMP + phosphate + 2 H(+)</text>
        <dbReference type="Rhea" id="RHEA:11364"/>
        <dbReference type="ChEBI" id="CHEBI:15361"/>
        <dbReference type="ChEBI" id="CHEBI:15377"/>
        <dbReference type="ChEBI" id="CHEBI:15378"/>
        <dbReference type="ChEBI" id="CHEBI:30616"/>
        <dbReference type="ChEBI" id="CHEBI:43474"/>
        <dbReference type="ChEBI" id="CHEBI:58702"/>
        <dbReference type="ChEBI" id="CHEBI:456215"/>
        <dbReference type="EC" id="2.7.9.2"/>
    </reaction>
</comment>
<gene>
    <name evidence="16" type="ORF">COY87_00245</name>
</gene>
<evidence type="ECO:0000313" key="17">
    <source>
        <dbReference type="Proteomes" id="UP000229401"/>
    </source>
</evidence>
<keyword evidence="10" id="KW-0418">Kinase</keyword>
<comment type="function">
    <text evidence="2">Catalyzes the phosphorylation of pyruvate to phosphoenolpyruvate.</text>
</comment>
<dbReference type="EMBL" id="PFLI01000009">
    <property type="protein sequence ID" value="PIY72567.1"/>
    <property type="molecule type" value="Genomic_DNA"/>
</dbReference>
<evidence type="ECO:0000256" key="9">
    <source>
        <dbReference type="ARBA" id="ARBA00022741"/>
    </source>
</evidence>
<evidence type="ECO:0000256" key="8">
    <source>
        <dbReference type="ARBA" id="ARBA00022723"/>
    </source>
</evidence>
<evidence type="ECO:0000256" key="5">
    <source>
        <dbReference type="ARBA" id="ARBA00011996"/>
    </source>
</evidence>
<protein>
    <recommendedName>
        <fullName evidence="6">Phosphoenolpyruvate synthase</fullName>
        <ecNumber evidence="5">2.7.9.2</ecNumber>
    </recommendedName>
    <alternativeName>
        <fullName evidence="13">Pyruvate, water dikinase</fullName>
    </alternativeName>
</protein>
<evidence type="ECO:0000256" key="13">
    <source>
        <dbReference type="ARBA" id="ARBA00033470"/>
    </source>
</evidence>
<dbReference type="PANTHER" id="PTHR43030:SF1">
    <property type="entry name" value="PHOSPHOENOLPYRUVATE SYNTHASE"/>
    <property type="match status" value="1"/>
</dbReference>
<evidence type="ECO:0000256" key="11">
    <source>
        <dbReference type="ARBA" id="ARBA00022840"/>
    </source>
</evidence>
<dbReference type="InterPro" id="IPR002192">
    <property type="entry name" value="PPDK_AMP/ATP-bd"/>
</dbReference>
<evidence type="ECO:0000256" key="4">
    <source>
        <dbReference type="ARBA" id="ARBA00007837"/>
    </source>
</evidence>
<evidence type="ECO:0000256" key="6">
    <source>
        <dbReference type="ARBA" id="ARBA00021623"/>
    </source>
</evidence>
<feature type="non-terminal residue" evidence="16">
    <location>
        <position position="1"/>
    </location>
</feature>
<comment type="caution">
    <text evidence="16">The sequence shown here is derived from an EMBL/GenBank/DDBJ whole genome shotgun (WGS) entry which is preliminary data.</text>
</comment>
<evidence type="ECO:0000313" key="16">
    <source>
        <dbReference type="EMBL" id="PIY72567.1"/>
    </source>
</evidence>
<evidence type="ECO:0000256" key="3">
    <source>
        <dbReference type="ARBA" id="ARBA00004742"/>
    </source>
</evidence>
<evidence type="ECO:0000256" key="10">
    <source>
        <dbReference type="ARBA" id="ARBA00022777"/>
    </source>
</evidence>
<dbReference type="Gene3D" id="3.30.1490.20">
    <property type="entry name" value="ATP-grasp fold, A domain"/>
    <property type="match status" value="1"/>
</dbReference>
<keyword evidence="9" id="KW-0547">Nucleotide-binding</keyword>
<sequence length="582" mass="65339">VTIEQSDYIIIQINGSGPQIIERRIFPKTHMYLDRGENSEGLSKVLLPTEMQMHFNPLHDFDALRLAIVADTLGTYTGQPQRIEFSAGITRDGGIAPYINETLPFEIPEKRKPTTIKGQVIAQIKTLEDIGALKCKLKRRAVSKDLETMVILDSKITTSPNLLSQVLIRIREIQLEKQKYQQPGERPFEVVFLYPGSKTEHAFKVLATEYGMRGYPIIKGKKYKVDDVVSIWTNGVDHQVTNLTRAGNKYAVCIAEWPNRLLVKKVGNKAEGLQILIAQGEKVPKAIVLTSDFFHATLKENRLSSVWDLLLTDLPTKQDLKPYLKERFRQIKEGLQALPNKEWMRSVNLIRENFNGAADKHLISRSTALVEDLTEKSLTGAFLTIPNVRLNENAISSGFEMSLKDAVLEVMRSPFSDEFADFICTLPPDEGRAVLAGLIMPVLVMQQIEAEVSGTIFHMDTITKSTNLVTIQAQDGVGGVVGGDNRGRTLTVIFDSTTGEILSRTLENGVSQQLSVLTTREATLLTEEEAKRLFVSARTARQSTGEYPDMEWCIGPDELGEESQMWFVQFRPLRTSKKDQEK</sequence>
<evidence type="ECO:0000259" key="15">
    <source>
        <dbReference type="Pfam" id="PF01326"/>
    </source>
</evidence>
<keyword evidence="12" id="KW-0460">Magnesium</keyword>
<evidence type="ECO:0000256" key="1">
    <source>
        <dbReference type="ARBA" id="ARBA00001946"/>
    </source>
</evidence>
<proteinExistence type="inferred from homology"/>
<keyword evidence="7" id="KW-0808">Transferase</keyword>
<dbReference type="Proteomes" id="UP000229401">
    <property type="component" value="Unassembled WGS sequence"/>
</dbReference>
<keyword evidence="8" id="KW-0479">Metal-binding</keyword>
<reference evidence="17" key="1">
    <citation type="submission" date="2017-09" db="EMBL/GenBank/DDBJ databases">
        <title>Depth-based differentiation of microbial function through sediment-hosted aquifers and enrichment of novel symbionts in the deep terrestrial subsurface.</title>
        <authorList>
            <person name="Probst A.J."/>
            <person name="Ladd B."/>
            <person name="Jarett J.K."/>
            <person name="Geller-Mcgrath D.E."/>
            <person name="Sieber C.M.K."/>
            <person name="Emerson J.B."/>
            <person name="Anantharaman K."/>
            <person name="Thomas B.C."/>
            <person name="Malmstrom R."/>
            <person name="Stieglmeier M."/>
            <person name="Klingl A."/>
            <person name="Woyke T."/>
            <person name="Ryan C.M."/>
            <person name="Banfield J.F."/>
        </authorList>
    </citation>
    <scope>NUCLEOTIDE SEQUENCE [LARGE SCALE GENOMIC DNA]</scope>
</reference>
<comment type="pathway">
    <text evidence="3">Carbohydrate biosynthesis; gluconeogenesis.</text>
</comment>
<dbReference type="PANTHER" id="PTHR43030">
    <property type="entry name" value="PHOSPHOENOLPYRUVATE SYNTHASE"/>
    <property type="match status" value="1"/>
</dbReference>
<accession>A0A2M7QJR0</accession>
<dbReference type="GO" id="GO:0005524">
    <property type="term" value="F:ATP binding"/>
    <property type="evidence" value="ECO:0007669"/>
    <property type="project" value="UniProtKB-KW"/>
</dbReference>
<dbReference type="EC" id="2.7.9.2" evidence="5"/>
<dbReference type="GO" id="GO:0006094">
    <property type="term" value="P:gluconeogenesis"/>
    <property type="evidence" value="ECO:0007669"/>
    <property type="project" value="UniProtKB-UniPathway"/>
</dbReference>
<dbReference type="GO" id="GO:0008986">
    <property type="term" value="F:pyruvate, water dikinase activity"/>
    <property type="evidence" value="ECO:0007669"/>
    <property type="project" value="UniProtKB-EC"/>
</dbReference>
<name>A0A2M7QJR0_9BACT</name>
<evidence type="ECO:0000256" key="14">
    <source>
        <dbReference type="ARBA" id="ARBA00047700"/>
    </source>
</evidence>
<dbReference type="SUPFAM" id="SSF56059">
    <property type="entry name" value="Glutathione synthetase ATP-binding domain-like"/>
    <property type="match status" value="1"/>
</dbReference>
<dbReference type="AlphaFoldDB" id="A0A2M7QJR0"/>
<dbReference type="InterPro" id="IPR006319">
    <property type="entry name" value="PEP_synth"/>
</dbReference>
<feature type="domain" description="Pyruvate phosphate dikinase AMP/ATP-binding" evidence="15">
    <location>
        <begin position="264"/>
        <end position="581"/>
    </location>
</feature>
<dbReference type="Gene3D" id="3.30.470.20">
    <property type="entry name" value="ATP-grasp fold, B domain"/>
    <property type="match status" value="1"/>
</dbReference>
<evidence type="ECO:0000256" key="12">
    <source>
        <dbReference type="ARBA" id="ARBA00022842"/>
    </source>
</evidence>
<dbReference type="UniPathway" id="UPA00138"/>
<evidence type="ECO:0000256" key="7">
    <source>
        <dbReference type="ARBA" id="ARBA00022679"/>
    </source>
</evidence>